<reference evidence="2" key="1">
    <citation type="submission" date="2019-05" db="EMBL/GenBank/DDBJ databases">
        <title>The de novo reference genome and transcriptome assemblies of the wild tomato species Solanum chilense.</title>
        <authorList>
            <person name="Stam R."/>
            <person name="Nosenko T."/>
            <person name="Hoerger A.C."/>
            <person name="Stephan W."/>
            <person name="Seidel M.A."/>
            <person name="Kuhn J.M.M."/>
            <person name="Haberer G."/>
            <person name="Tellier A."/>
        </authorList>
    </citation>
    <scope>NUCLEOTIDE SEQUENCE</scope>
    <source>
        <tissue evidence="2">Mature leaves</tissue>
    </source>
</reference>
<dbReference type="PANTHER" id="PTHR35546:SF81">
    <property type="entry name" value="F-BOX DOMAIN-CONTAINING PROTEIN"/>
    <property type="match status" value="1"/>
</dbReference>
<dbReference type="InterPro" id="IPR056592">
    <property type="entry name" value="Beta-prop_At3g26010-like"/>
</dbReference>
<protein>
    <recommendedName>
        <fullName evidence="1">F-box domain-containing protein</fullName>
    </recommendedName>
</protein>
<dbReference type="AlphaFoldDB" id="A0A6N2C9P9"/>
<feature type="domain" description="F-box" evidence="1">
    <location>
        <begin position="9"/>
        <end position="48"/>
    </location>
</feature>
<sequence length="383" mass="44886">MNCQHKLFVSEEIVINILNRLPLKSLAKFVCVSKNWQKVIAEIYRNRLWWPKPYQIGFFCVERRSQSRFFFSSKESPLLVGAILDKSINFIGERVYIISSSNGFLLCNKLRSRQRVYYVYNPATRQRLDLPKTQICMKDPYVGFTCNVDEDNSVSFTIVRFQTPASTWHELQYYLIIESFSSEANVWTANKQILDIPLQLYPSRDKISSSSSGVVDGVFVWLDNNEERITVFDSVEKSFWAYVLPEWRTPNYSNSCCLGFIGGELCFAYNRLNIITCWRLSNFRSRDNTVWVCKYVVDVTDVFQKCSEDFGLGRGSNLGMEVQNMVFHPALPYILYLQIRGKVIACDVSTRTVELVYDFGETWRKTHEYKLFSYEWPQWPRLL</sequence>
<accession>A0A6N2C9P9</accession>
<evidence type="ECO:0000259" key="1">
    <source>
        <dbReference type="SMART" id="SM00256"/>
    </source>
</evidence>
<dbReference type="Pfam" id="PF24750">
    <property type="entry name" value="b-prop_At3g26010-like"/>
    <property type="match status" value="1"/>
</dbReference>
<dbReference type="EMBL" id="RXGB01000833">
    <property type="protein sequence ID" value="TMX01552.1"/>
    <property type="molecule type" value="Genomic_DNA"/>
</dbReference>
<proteinExistence type="predicted"/>
<comment type="caution">
    <text evidence="2">The sequence shown here is derived from an EMBL/GenBank/DDBJ whole genome shotgun (WGS) entry which is preliminary data.</text>
</comment>
<dbReference type="InterPro" id="IPR001810">
    <property type="entry name" value="F-box_dom"/>
</dbReference>
<organism evidence="2">
    <name type="scientific">Solanum chilense</name>
    <name type="common">Tomato</name>
    <name type="synonym">Lycopersicon chilense</name>
    <dbReference type="NCBI Taxonomy" id="4083"/>
    <lineage>
        <taxon>Eukaryota</taxon>
        <taxon>Viridiplantae</taxon>
        <taxon>Streptophyta</taxon>
        <taxon>Embryophyta</taxon>
        <taxon>Tracheophyta</taxon>
        <taxon>Spermatophyta</taxon>
        <taxon>Magnoliopsida</taxon>
        <taxon>eudicotyledons</taxon>
        <taxon>Gunneridae</taxon>
        <taxon>Pentapetalae</taxon>
        <taxon>asterids</taxon>
        <taxon>lamiids</taxon>
        <taxon>Solanales</taxon>
        <taxon>Solanaceae</taxon>
        <taxon>Solanoideae</taxon>
        <taxon>Solaneae</taxon>
        <taxon>Solanum</taxon>
        <taxon>Solanum subgen. Lycopersicon</taxon>
    </lineage>
</organism>
<dbReference type="InterPro" id="IPR036047">
    <property type="entry name" value="F-box-like_dom_sf"/>
</dbReference>
<dbReference type="Gene3D" id="1.20.1280.50">
    <property type="match status" value="1"/>
</dbReference>
<evidence type="ECO:0000313" key="2">
    <source>
        <dbReference type="EMBL" id="TMX01552.1"/>
    </source>
</evidence>
<dbReference type="SMART" id="SM00256">
    <property type="entry name" value="FBOX"/>
    <property type="match status" value="1"/>
</dbReference>
<dbReference type="PANTHER" id="PTHR35546">
    <property type="entry name" value="F-BOX PROTEIN INTERACTION DOMAIN PROTEIN-RELATED"/>
    <property type="match status" value="1"/>
</dbReference>
<dbReference type="SUPFAM" id="SSF81383">
    <property type="entry name" value="F-box domain"/>
    <property type="match status" value="1"/>
</dbReference>
<dbReference type="Pfam" id="PF00646">
    <property type="entry name" value="F-box"/>
    <property type="match status" value="1"/>
</dbReference>
<gene>
    <name evidence="2" type="ORF">EJD97_024283</name>
</gene>
<dbReference type="InterPro" id="IPR055290">
    <property type="entry name" value="At3g26010-like"/>
</dbReference>
<name>A0A6N2C9P9_SOLCI</name>